<dbReference type="PANTHER" id="PTHR46211:SF1">
    <property type="entry name" value="GLYCEROPHOSPHODIESTER PHOSPHODIESTERASE, CYTOPLASMIC"/>
    <property type="match status" value="1"/>
</dbReference>
<organism evidence="2 3">
    <name type="scientific">Nitrosomonas eutropha</name>
    <dbReference type="NCBI Taxonomy" id="916"/>
    <lineage>
        <taxon>Bacteria</taxon>
        <taxon>Pseudomonadati</taxon>
        <taxon>Pseudomonadota</taxon>
        <taxon>Betaproteobacteria</taxon>
        <taxon>Nitrosomonadales</taxon>
        <taxon>Nitrosomonadaceae</taxon>
        <taxon>Nitrosomonas</taxon>
    </lineage>
</organism>
<dbReference type="EMBL" id="QICQ01000031">
    <property type="protein sequence ID" value="PXV77242.1"/>
    <property type="molecule type" value="Genomic_DNA"/>
</dbReference>
<comment type="caution">
    <text evidence="2">The sequence shown here is derived from an EMBL/GenBank/DDBJ whole genome shotgun (WGS) entry which is preliminary data.</text>
</comment>
<gene>
    <name evidence="2" type="ORF">C8R14_13123</name>
</gene>
<proteinExistence type="predicted"/>
<evidence type="ECO:0000259" key="1">
    <source>
        <dbReference type="PROSITE" id="PS51704"/>
    </source>
</evidence>
<dbReference type="Pfam" id="PF03009">
    <property type="entry name" value="GDPD"/>
    <property type="match status" value="1"/>
</dbReference>
<dbReference type="Proteomes" id="UP000247780">
    <property type="component" value="Unassembled WGS sequence"/>
</dbReference>
<protein>
    <submittedName>
        <fullName evidence="2">Glycerophosphoryl diester phosphodiesterase</fullName>
    </submittedName>
</protein>
<sequence>MTHNIPCFVAHRGYPALYPENSLPGIQAAIQAGTRYVEVDIQLSCQLTPYLCHDDHLRRLTGHNAYLTELRDDEIDILTIPYPSSTKSALIPRLAKFCQYLAQYPQVTAFIEIKSESIARFGLNKTIAAILPIIDPVREQCVLISFDWEAIALIKTHQIYRIGWIIDGWTDKQSTMATRLQPDYLFSSIRYLPKNLDQLWSGSWQWVIYTVDDYDMALDYAKAGITLIETDTIGTLLAS</sequence>
<feature type="domain" description="GP-PDE" evidence="1">
    <location>
        <begin position="6"/>
        <end position="239"/>
    </location>
</feature>
<dbReference type="PROSITE" id="PS50007">
    <property type="entry name" value="PIPLC_X_DOMAIN"/>
    <property type="match status" value="1"/>
</dbReference>
<evidence type="ECO:0000313" key="2">
    <source>
        <dbReference type="EMBL" id="PXV77242.1"/>
    </source>
</evidence>
<keyword evidence="3" id="KW-1185">Reference proteome</keyword>
<accession>A0ABX5M6W0</accession>
<name>A0ABX5M6W0_9PROT</name>
<dbReference type="CDD" id="cd08581">
    <property type="entry name" value="GDPD_like_1"/>
    <property type="match status" value="1"/>
</dbReference>
<dbReference type="Gene3D" id="3.20.20.190">
    <property type="entry name" value="Phosphatidylinositol (PI) phosphodiesterase"/>
    <property type="match status" value="1"/>
</dbReference>
<dbReference type="InterPro" id="IPR017946">
    <property type="entry name" value="PLC-like_Pdiesterase_TIM-brl"/>
</dbReference>
<reference evidence="2 3" key="1">
    <citation type="submission" date="2018-04" db="EMBL/GenBank/DDBJ databases">
        <title>Active sludge and wastewater microbial communities from Klosterneuburg, Austria.</title>
        <authorList>
            <person name="Wagner M."/>
        </authorList>
    </citation>
    <scope>NUCLEOTIDE SEQUENCE [LARGE SCALE GENOMIC DNA]</scope>
    <source>
        <strain evidence="2 3">Nm 57</strain>
    </source>
</reference>
<dbReference type="InterPro" id="IPR030395">
    <property type="entry name" value="GP_PDE_dom"/>
</dbReference>
<dbReference type="SUPFAM" id="SSF51695">
    <property type="entry name" value="PLC-like phosphodiesterases"/>
    <property type="match status" value="1"/>
</dbReference>
<evidence type="ECO:0000313" key="3">
    <source>
        <dbReference type="Proteomes" id="UP000247780"/>
    </source>
</evidence>
<dbReference type="PROSITE" id="PS51704">
    <property type="entry name" value="GP_PDE"/>
    <property type="match status" value="1"/>
</dbReference>
<dbReference type="PANTHER" id="PTHR46211">
    <property type="entry name" value="GLYCEROPHOSPHORYL DIESTER PHOSPHODIESTERASE"/>
    <property type="match status" value="1"/>
</dbReference>